<protein>
    <submittedName>
        <fullName evidence="1">PmgG</fullName>
    </submittedName>
</protein>
<reference evidence="1 2" key="1">
    <citation type="submission" date="2014-07" db="EMBL/GenBank/DDBJ databases">
        <title>Unique and conserved regions in Vibrio harveyi and related species in comparison with the shrimp pathogen Vibrio harveyi CAIM 1792.</title>
        <authorList>
            <person name="Espinoza-Valles I."/>
            <person name="Vora G."/>
            <person name="Leekitcharoenphon P."/>
            <person name="Ussery D."/>
            <person name="Hoj L."/>
            <person name="Gomez-Gil B."/>
        </authorList>
    </citation>
    <scope>NUCLEOTIDE SEQUENCE [LARGE SCALE GENOMIC DNA]</scope>
    <source>
        <strain evidence="2">CAIM 1854 / LMG 25443</strain>
    </source>
</reference>
<organism evidence="1 2">
    <name type="scientific">Vibrio owensii CAIM 1854 = LMG 25443</name>
    <dbReference type="NCBI Taxonomy" id="1229493"/>
    <lineage>
        <taxon>Bacteria</taxon>
        <taxon>Pseudomonadati</taxon>
        <taxon>Pseudomonadota</taxon>
        <taxon>Gammaproteobacteria</taxon>
        <taxon>Vibrionales</taxon>
        <taxon>Vibrionaceae</taxon>
        <taxon>Vibrio</taxon>
    </lineage>
</organism>
<evidence type="ECO:0000313" key="2">
    <source>
        <dbReference type="Proteomes" id="UP000031586"/>
    </source>
</evidence>
<proteinExistence type="predicted"/>
<accession>A0A0C1W3I5</accession>
<dbReference type="Proteomes" id="UP000031586">
    <property type="component" value="Unassembled WGS sequence"/>
</dbReference>
<name>A0A0C1W3I5_9VIBR</name>
<dbReference type="EMBL" id="JPRD01000044">
    <property type="protein sequence ID" value="KIF50972.1"/>
    <property type="molecule type" value="Genomic_DNA"/>
</dbReference>
<dbReference type="PATRIC" id="fig|1229493.5.peg.3795"/>
<dbReference type="AlphaFoldDB" id="A0A0C1W3I5"/>
<sequence>MAKVWQSTGARTVGNNDPKVSQYLKCWIKQGNTCVVGVIGEGTAKELNANWNSPFEGDSVGSKFSKAGGVLQSGTVTESTNGMTSITTLSSRQVWEGNQPHAFPITLSLYALSDPKAEVEDAIMELERMFSPEVNAISPVGNPVGDGNAVGRVPSSVMVNIGRNVVLNGCVIESMSAPLDGPRSRDGYLMKADIQLMIQSEAMLNRSQIPSTYG</sequence>
<evidence type="ECO:0000313" key="1">
    <source>
        <dbReference type="EMBL" id="KIF50972.1"/>
    </source>
</evidence>
<comment type="caution">
    <text evidence="1">The sequence shown here is derived from an EMBL/GenBank/DDBJ whole genome shotgun (WGS) entry which is preliminary data.</text>
</comment>
<gene>
    <name evidence="1" type="ORF">H735_21960</name>
</gene>